<reference evidence="2" key="1">
    <citation type="journal article" date="2023" name="G3 (Bethesda)">
        <title>Genome assembly and association tests identify interacting loci associated with vigor, precocity, and sex in interspecific pistachio rootstocks.</title>
        <authorList>
            <person name="Palmer W."/>
            <person name="Jacygrad E."/>
            <person name="Sagayaradj S."/>
            <person name="Cavanaugh K."/>
            <person name="Han R."/>
            <person name="Bertier L."/>
            <person name="Beede B."/>
            <person name="Kafkas S."/>
            <person name="Golino D."/>
            <person name="Preece J."/>
            <person name="Michelmore R."/>
        </authorList>
    </citation>
    <scope>NUCLEOTIDE SEQUENCE [LARGE SCALE GENOMIC DNA]</scope>
</reference>
<dbReference type="Proteomes" id="UP001164250">
    <property type="component" value="Chromosome 2"/>
</dbReference>
<accession>A0ACC1C0W0</accession>
<dbReference type="EMBL" id="CM047898">
    <property type="protein sequence ID" value="KAJ0105719.1"/>
    <property type="molecule type" value="Genomic_DNA"/>
</dbReference>
<keyword evidence="2" id="KW-1185">Reference proteome</keyword>
<proteinExistence type="predicted"/>
<sequence>MDCPTELHLQAAKRILRRILEGLNHAQHDSTTIYCDNSSAIKLSKSPVMHGHYKHIDVHFHFLRELTKDGIVKMVHCHTQEQVVDIKTKPLKLDALLKICDLLGVCSQTFKVFGQQCPLYLKQIVDHHRHPTTIVGN</sequence>
<protein>
    <submittedName>
        <fullName evidence="1">Uncharacterized protein</fullName>
    </submittedName>
</protein>
<evidence type="ECO:0000313" key="2">
    <source>
        <dbReference type="Proteomes" id="UP001164250"/>
    </source>
</evidence>
<comment type="caution">
    <text evidence="1">The sequence shown here is derived from an EMBL/GenBank/DDBJ whole genome shotgun (WGS) entry which is preliminary data.</text>
</comment>
<organism evidence="1 2">
    <name type="scientific">Pistacia atlantica</name>
    <dbReference type="NCBI Taxonomy" id="434234"/>
    <lineage>
        <taxon>Eukaryota</taxon>
        <taxon>Viridiplantae</taxon>
        <taxon>Streptophyta</taxon>
        <taxon>Embryophyta</taxon>
        <taxon>Tracheophyta</taxon>
        <taxon>Spermatophyta</taxon>
        <taxon>Magnoliopsida</taxon>
        <taxon>eudicotyledons</taxon>
        <taxon>Gunneridae</taxon>
        <taxon>Pentapetalae</taxon>
        <taxon>rosids</taxon>
        <taxon>malvids</taxon>
        <taxon>Sapindales</taxon>
        <taxon>Anacardiaceae</taxon>
        <taxon>Pistacia</taxon>
    </lineage>
</organism>
<evidence type="ECO:0000313" key="1">
    <source>
        <dbReference type="EMBL" id="KAJ0105719.1"/>
    </source>
</evidence>
<gene>
    <name evidence="1" type="ORF">Patl1_18536</name>
</gene>
<name>A0ACC1C0W0_9ROSI</name>